<keyword evidence="1" id="KW-1133">Transmembrane helix</keyword>
<keyword evidence="1" id="KW-0472">Membrane</keyword>
<protein>
    <submittedName>
        <fullName evidence="2">Uncharacterized protein</fullName>
    </submittedName>
</protein>
<proteinExistence type="predicted"/>
<gene>
    <name evidence="2" type="ORF">UFOVP63_40</name>
</gene>
<evidence type="ECO:0000313" key="2">
    <source>
        <dbReference type="EMBL" id="CAB4124902.1"/>
    </source>
</evidence>
<sequence length="73" mass="8093">MSEPPQVQIAVLKTEVEYLKKIIDEVRQDTREIKETLSQAKGGWKTLLLVAGISSTVGAMMVKITPWLALGPR</sequence>
<dbReference type="EMBL" id="LR796183">
    <property type="protein sequence ID" value="CAB4124902.1"/>
    <property type="molecule type" value="Genomic_DNA"/>
</dbReference>
<evidence type="ECO:0000256" key="1">
    <source>
        <dbReference type="SAM" id="Phobius"/>
    </source>
</evidence>
<keyword evidence="1" id="KW-0812">Transmembrane</keyword>
<organism evidence="2">
    <name type="scientific">uncultured Caudovirales phage</name>
    <dbReference type="NCBI Taxonomy" id="2100421"/>
    <lineage>
        <taxon>Viruses</taxon>
        <taxon>Duplodnaviria</taxon>
        <taxon>Heunggongvirae</taxon>
        <taxon>Uroviricota</taxon>
        <taxon>Caudoviricetes</taxon>
        <taxon>Peduoviridae</taxon>
        <taxon>Maltschvirus</taxon>
        <taxon>Maltschvirus maltsch</taxon>
    </lineage>
</organism>
<feature type="transmembrane region" description="Helical" evidence="1">
    <location>
        <begin position="47"/>
        <end position="70"/>
    </location>
</feature>
<name>A0A6J5KUD6_9CAUD</name>
<reference evidence="2" key="1">
    <citation type="submission" date="2020-04" db="EMBL/GenBank/DDBJ databases">
        <authorList>
            <person name="Chiriac C."/>
            <person name="Salcher M."/>
            <person name="Ghai R."/>
            <person name="Kavagutti S V."/>
        </authorList>
    </citation>
    <scope>NUCLEOTIDE SEQUENCE</scope>
</reference>
<accession>A0A6J5KUD6</accession>